<gene>
    <name evidence="1" type="ORF">AMRN_0282</name>
    <name evidence="2" type="ORF">CPH92_12465</name>
</gene>
<dbReference type="KEGG" id="amar:AMRN_0282"/>
<organism evidence="1 4">
    <name type="scientific">Malaciobacter marinus</name>
    <dbReference type="NCBI Taxonomy" id="505249"/>
    <lineage>
        <taxon>Bacteria</taxon>
        <taxon>Pseudomonadati</taxon>
        <taxon>Campylobacterota</taxon>
        <taxon>Epsilonproteobacteria</taxon>
        <taxon>Campylobacterales</taxon>
        <taxon>Arcobacteraceae</taxon>
        <taxon>Malaciobacter</taxon>
    </lineage>
</organism>
<sequence length="193" mass="22843">MRSITILLISLVLFTGCSLKDQSLSNNNFLIKFDTNYKALKNTKKYIKINKVKVNNTFNKTYIFYSYKKYKLDKYSRNNWSDIPSNMIYQELKLTFNKSNLFNNSNLSNADYILNTNIFEIYNKIEKNSAYAVLNLNFELINTKTKKSSFYNYNKEIKLEKNTPYDFVVTVNNAFSIILEKFLKDLESKTFKN</sequence>
<proteinExistence type="predicted"/>
<accession>A0A347THH4</accession>
<reference evidence="3" key="1">
    <citation type="submission" date="2017-09" db="EMBL/GenBank/DDBJ databases">
        <title>Arcobacter canalis sp. nov., a new species isolated from a water canal contaminated with urban sewage.</title>
        <authorList>
            <person name="Perez-Cataluna A."/>
            <person name="Salas-Masso N."/>
            <person name="Figueras M.J."/>
        </authorList>
    </citation>
    <scope>NUCLEOTIDE SEQUENCE [LARGE SCALE GENOMIC DNA]</scope>
    <source>
        <strain evidence="3">CECT 7727</strain>
    </source>
</reference>
<dbReference type="SUPFAM" id="SSF159594">
    <property type="entry name" value="XCC0632-like"/>
    <property type="match status" value="1"/>
</dbReference>
<keyword evidence="3" id="KW-1185">Reference proteome</keyword>
<reference evidence="2" key="2">
    <citation type="submission" date="2017-09" db="EMBL/GenBank/DDBJ databases">
        <authorList>
            <person name="Perez-Cataluna A."/>
            <person name="Figueras M.J."/>
            <person name="Salas-Masso N."/>
        </authorList>
    </citation>
    <scope>NUCLEOTIDE SEQUENCE</scope>
    <source>
        <strain evidence="2">CECT 7727</strain>
    </source>
</reference>
<evidence type="ECO:0000313" key="4">
    <source>
        <dbReference type="Proteomes" id="UP000264693"/>
    </source>
</evidence>
<name>A0A347THH4_9BACT</name>
<dbReference type="Gene3D" id="3.40.50.10610">
    <property type="entry name" value="ABC-type transport auxiliary lipoprotein component"/>
    <property type="match status" value="1"/>
</dbReference>
<evidence type="ECO:0000313" key="2">
    <source>
        <dbReference type="EMBL" id="PHO14362.1"/>
    </source>
</evidence>
<dbReference type="PROSITE" id="PS51257">
    <property type="entry name" value="PROKAR_LIPOPROTEIN"/>
    <property type="match status" value="1"/>
</dbReference>
<dbReference type="EMBL" id="NXAO01000060">
    <property type="protein sequence ID" value="PHO14362.1"/>
    <property type="molecule type" value="Genomic_DNA"/>
</dbReference>
<evidence type="ECO:0000313" key="3">
    <source>
        <dbReference type="Proteomes" id="UP000224740"/>
    </source>
</evidence>
<dbReference type="RefSeq" id="WP_099312312.1">
    <property type="nucleotide sequence ID" value="NZ_CP032101.1"/>
</dbReference>
<dbReference type="Proteomes" id="UP000264693">
    <property type="component" value="Chromosome"/>
</dbReference>
<dbReference type="AlphaFoldDB" id="A0A347THH4"/>
<reference evidence="1 4" key="3">
    <citation type="submission" date="2018-08" db="EMBL/GenBank/DDBJ databases">
        <title>Complete genome of the Arcobacter marinus type strain JCM 15502.</title>
        <authorList>
            <person name="Miller W.G."/>
            <person name="Yee E."/>
            <person name="Huynh S."/>
            <person name="Parker C.T."/>
        </authorList>
    </citation>
    <scope>NUCLEOTIDE SEQUENCE [LARGE SCALE GENOMIC DNA]</scope>
    <source>
        <strain evidence="1 4">JCM 15502</strain>
    </source>
</reference>
<evidence type="ECO:0000313" key="1">
    <source>
        <dbReference type="EMBL" id="AXX86052.1"/>
    </source>
</evidence>
<dbReference type="Proteomes" id="UP000224740">
    <property type="component" value="Unassembled WGS sequence"/>
</dbReference>
<dbReference type="EMBL" id="CP032101">
    <property type="protein sequence ID" value="AXX86052.1"/>
    <property type="molecule type" value="Genomic_DNA"/>
</dbReference>
<protein>
    <submittedName>
        <fullName evidence="1">Putative lipid asymmetry ABC transporter MlaABCDEF component MlaB</fullName>
    </submittedName>
</protein>